<dbReference type="Proteomes" id="UP000008068">
    <property type="component" value="Unassembled WGS sequence"/>
</dbReference>
<keyword evidence="2" id="KW-1185">Reference proteome</keyword>
<reference evidence="2" key="1">
    <citation type="submission" date="2011-07" db="EMBL/GenBank/DDBJ databases">
        <authorList>
            <consortium name="Caenorhabditis brenneri Sequencing and Analysis Consortium"/>
            <person name="Wilson R.K."/>
        </authorList>
    </citation>
    <scope>NUCLEOTIDE SEQUENCE [LARGE SCALE GENOMIC DNA]</scope>
    <source>
        <strain evidence="2">PB2801</strain>
    </source>
</reference>
<dbReference type="PANTHER" id="PTHR47411:SF1">
    <property type="entry name" value="B3GNT1, BETA-1,3-N-ACETYLGUCOSAMINYLTRANSFERASE 1, HOMOLOG"/>
    <property type="match status" value="1"/>
</dbReference>
<name>G0MBK3_CAEBE</name>
<protein>
    <submittedName>
        <fullName evidence="1">Uncharacterized protein</fullName>
    </submittedName>
</protein>
<accession>G0MBK3</accession>
<dbReference type="OrthoDB" id="9974378at2759"/>
<gene>
    <name evidence="1" type="ORF">CAEBREN_09715</name>
</gene>
<dbReference type="HOGENOM" id="CLU_1769691_0_0_1"/>
<dbReference type="eggNOG" id="KOG3765">
    <property type="taxonomic scope" value="Eukaryota"/>
</dbReference>
<dbReference type="InParanoid" id="G0MBK3"/>
<dbReference type="EMBL" id="GL379788">
    <property type="protein sequence ID" value="EGT40325.1"/>
    <property type="molecule type" value="Genomic_DNA"/>
</dbReference>
<evidence type="ECO:0000313" key="1">
    <source>
        <dbReference type="EMBL" id="EGT40325.1"/>
    </source>
</evidence>
<dbReference type="PANTHER" id="PTHR47411">
    <property type="entry name" value="B3GNT1, BETA-1,3-N-ACETYLGUCOSAMINYLTRANSFERASE 1, HOMOLOG"/>
    <property type="match status" value="1"/>
</dbReference>
<dbReference type="AlphaFoldDB" id="G0MBK3"/>
<proteinExistence type="predicted"/>
<evidence type="ECO:0000313" key="2">
    <source>
        <dbReference type="Proteomes" id="UP000008068"/>
    </source>
</evidence>
<organism evidence="2">
    <name type="scientific">Caenorhabditis brenneri</name>
    <name type="common">Nematode worm</name>
    <dbReference type="NCBI Taxonomy" id="135651"/>
    <lineage>
        <taxon>Eukaryota</taxon>
        <taxon>Metazoa</taxon>
        <taxon>Ecdysozoa</taxon>
        <taxon>Nematoda</taxon>
        <taxon>Chromadorea</taxon>
        <taxon>Rhabditida</taxon>
        <taxon>Rhabditina</taxon>
        <taxon>Rhabditomorpha</taxon>
        <taxon>Rhabditoidea</taxon>
        <taxon>Rhabditidae</taxon>
        <taxon>Peloderinae</taxon>
        <taxon>Caenorhabditis</taxon>
    </lineage>
</organism>
<dbReference type="Pfam" id="PF13896">
    <property type="entry name" value="Glyco_transf_49"/>
    <property type="match status" value="1"/>
</dbReference>
<sequence length="147" mass="17742">MFFRFRVFEFHHKFFFEGHRIKNLSYWFTVSDASDKISTWEIPYTSSLWEVQVILHRNDLYNADYFPARIKVMQSLVYSLCRANYTFNLLSHVFNVHEGIKLDDTTYSKSVISHSKKYGKKRAYNRYIKEMDEQYPSTLKKCGKFVM</sequence>